<evidence type="ECO:0000313" key="2">
    <source>
        <dbReference type="EMBL" id="GGN85905.1"/>
    </source>
</evidence>
<evidence type="ECO:0000256" key="1">
    <source>
        <dbReference type="SAM" id="MobiDB-lite"/>
    </source>
</evidence>
<organism evidence="2 3">
    <name type="scientific">Nocardia rhizosphaerihabitans</name>
    <dbReference type="NCBI Taxonomy" id="1691570"/>
    <lineage>
        <taxon>Bacteria</taxon>
        <taxon>Bacillati</taxon>
        <taxon>Actinomycetota</taxon>
        <taxon>Actinomycetes</taxon>
        <taxon>Mycobacteriales</taxon>
        <taxon>Nocardiaceae</taxon>
        <taxon>Nocardia</taxon>
    </lineage>
</organism>
<feature type="region of interest" description="Disordered" evidence="1">
    <location>
        <begin position="1"/>
        <end position="23"/>
    </location>
</feature>
<sequence length="396" mass="42755">MAEQHTDNRPDAGAAVGTAEPPTADVAERMSALSYRIGLELAELGPQGWWRLTASFAMTVTAEAAVVMFTDEQGRAVRVFPAEDVLALVREHRHLSAQRDDQAWWRYLLDLTGDGQMEIDYDYGAEPFPPGQLFAPAAYRSDLEIYPRASLPVWLAAYVGHGDRQLRTPRQAAEQELRDRVRGREPVRSEPDQEFPPYPLIARRWAVLAAAFVAVGSPLGPRIAPGVCVFEGTQRSGSTLVRLPGERAVLSGGVWDAPRLRETYQDGAAMPELYRGAPSWVAEPTLNSRCADGLLSFCYWWDGGAWYRGDSPTSAELAPAVPGIWTTDTVAGVIADLVGATGDRLAAVTALVTAAEAGAVTSAALTELFGDDGSFDIDGAFFELTVAGATGRDTTR</sequence>
<accession>A0ABQ2KKX6</accession>
<feature type="compositionally biased region" description="Basic and acidic residues" evidence="1">
    <location>
        <begin position="1"/>
        <end position="10"/>
    </location>
</feature>
<feature type="region of interest" description="Disordered" evidence="1">
    <location>
        <begin position="168"/>
        <end position="193"/>
    </location>
</feature>
<dbReference type="InterPro" id="IPR036170">
    <property type="entry name" value="YezG-like_sf"/>
</dbReference>
<dbReference type="Proteomes" id="UP000658127">
    <property type="component" value="Unassembled WGS sequence"/>
</dbReference>
<dbReference type="SUPFAM" id="SSF160424">
    <property type="entry name" value="BH3703-like"/>
    <property type="match status" value="1"/>
</dbReference>
<dbReference type="RefSeq" id="WP_189030521.1">
    <property type="nucleotide sequence ID" value="NZ_BMNE01000004.1"/>
</dbReference>
<evidence type="ECO:0000313" key="3">
    <source>
        <dbReference type="Proteomes" id="UP000658127"/>
    </source>
</evidence>
<reference evidence="3" key="1">
    <citation type="journal article" date="2019" name="Int. J. Syst. Evol. Microbiol.">
        <title>The Global Catalogue of Microorganisms (GCM) 10K type strain sequencing project: providing services to taxonomists for standard genome sequencing and annotation.</title>
        <authorList>
            <consortium name="The Broad Institute Genomics Platform"/>
            <consortium name="The Broad Institute Genome Sequencing Center for Infectious Disease"/>
            <person name="Wu L."/>
            <person name="Ma J."/>
        </authorList>
    </citation>
    <scope>NUCLEOTIDE SEQUENCE [LARGE SCALE GENOMIC DNA]</scope>
    <source>
        <strain evidence="3">CGMCC 4.7329</strain>
    </source>
</reference>
<dbReference type="EMBL" id="BMNE01000004">
    <property type="protein sequence ID" value="GGN85905.1"/>
    <property type="molecule type" value="Genomic_DNA"/>
</dbReference>
<gene>
    <name evidence="2" type="ORF">GCM10011610_40640</name>
</gene>
<protein>
    <submittedName>
        <fullName evidence="2">Uncharacterized protein</fullName>
    </submittedName>
</protein>
<name>A0ABQ2KKX6_9NOCA</name>
<comment type="caution">
    <text evidence="2">The sequence shown here is derived from an EMBL/GenBank/DDBJ whole genome shotgun (WGS) entry which is preliminary data.</text>
</comment>
<feature type="compositionally biased region" description="Basic and acidic residues" evidence="1">
    <location>
        <begin position="173"/>
        <end position="191"/>
    </location>
</feature>
<keyword evidence="3" id="KW-1185">Reference proteome</keyword>
<proteinExistence type="predicted"/>